<keyword evidence="5 9" id="KW-0812">Transmembrane</keyword>
<keyword evidence="3 8" id="KW-1003">Cell membrane</keyword>
<evidence type="ECO:0000256" key="2">
    <source>
        <dbReference type="ARBA" id="ARBA00022448"/>
    </source>
</evidence>
<feature type="transmembrane region" description="Helical" evidence="9">
    <location>
        <begin position="236"/>
        <end position="256"/>
    </location>
</feature>
<evidence type="ECO:0000313" key="11">
    <source>
        <dbReference type="EMBL" id="RHK01895.1"/>
    </source>
</evidence>
<dbReference type="Pfam" id="PF02378">
    <property type="entry name" value="PTS_EIIC"/>
    <property type="match status" value="1"/>
</dbReference>
<dbReference type="AlphaFoldDB" id="A0A415EJT0"/>
<protein>
    <recommendedName>
        <fullName evidence="8">Permease IIC component</fullName>
    </recommendedName>
</protein>
<proteinExistence type="predicted"/>
<name>A0A415EJT0_ENTCA</name>
<feature type="domain" description="PTS EIIC type-3" evidence="10">
    <location>
        <begin position="7"/>
        <end position="410"/>
    </location>
</feature>
<feature type="transmembrane region" description="Helical" evidence="9">
    <location>
        <begin position="138"/>
        <end position="156"/>
    </location>
</feature>
<evidence type="ECO:0000313" key="12">
    <source>
        <dbReference type="Proteomes" id="UP000286288"/>
    </source>
</evidence>
<dbReference type="InterPro" id="IPR004796">
    <property type="entry name" value="PTS_IIC_cello"/>
</dbReference>
<evidence type="ECO:0000256" key="5">
    <source>
        <dbReference type="ARBA" id="ARBA00022692"/>
    </source>
</evidence>
<dbReference type="Proteomes" id="UP000286288">
    <property type="component" value="Unassembled WGS sequence"/>
</dbReference>
<feature type="transmembrane region" description="Helical" evidence="9">
    <location>
        <begin position="67"/>
        <end position="92"/>
    </location>
</feature>
<dbReference type="EMBL" id="QRMZ01000053">
    <property type="protein sequence ID" value="RHK01895.1"/>
    <property type="molecule type" value="Genomic_DNA"/>
</dbReference>
<dbReference type="PANTHER" id="PTHR33989:SF4">
    <property type="entry name" value="PTS SYSTEM N,N'-DIACETYLCHITOBIOSE-SPECIFIC EIIC COMPONENT"/>
    <property type="match status" value="1"/>
</dbReference>
<dbReference type="GO" id="GO:0005886">
    <property type="term" value="C:plasma membrane"/>
    <property type="evidence" value="ECO:0007669"/>
    <property type="project" value="UniProtKB-SubCell"/>
</dbReference>
<sequence length="441" mass="47774">MNKSQAFQNRLKALSGKIQSNKYMNSISNGLMSSMSVLVAGAIFSLIDSINIPVYQEFLSNTGLKELTGIPAMFTTNIISLYVVFSIAYVLAGKFKQDRFSAGLLTLMAFLMVTPLMTTGEGFAAVNSIPMSYLGPQGLFVAIILGVLVSRLYVLITEKNFYIKMPKGVPSTVEKAFAAIVPCILITVVMLAVRGIFSMTPYGDIHTFIYKIVQVPLISLGGGWIAFLIATLFGSVLWFLGIHGTMVVYGVMAPIWTTLRLENLEAFQNGAETLPHLVPGSVFNSIYATMGGSGVTIGLAIALLFAKSKRYSTVGKLTIIPSFLGINEPLMFGLPMVLNTRFVIPLIATPLVSSGLAMIFTAVGILPRLRGIGTPMGTPIIINGFIEGGWRVAAFQVLLVIISFLLYYPFFRGADKEALKQEEAEENKSEVKSEPAIEANI</sequence>
<reference evidence="11 12" key="1">
    <citation type="submission" date="2018-08" db="EMBL/GenBank/DDBJ databases">
        <title>A genome reference for cultivated species of the human gut microbiota.</title>
        <authorList>
            <person name="Zou Y."/>
            <person name="Xue W."/>
            <person name="Luo G."/>
        </authorList>
    </citation>
    <scope>NUCLEOTIDE SEQUENCE [LARGE SCALE GENOMIC DNA]</scope>
    <source>
        <strain evidence="11 12">AF48-16</strain>
    </source>
</reference>
<comment type="caution">
    <text evidence="11">The sequence shown here is derived from an EMBL/GenBank/DDBJ whole genome shotgun (WGS) entry which is preliminary data.</text>
</comment>
<organism evidence="11 12">
    <name type="scientific">Enterococcus casseliflavus</name>
    <name type="common">Enterococcus flavescens</name>
    <dbReference type="NCBI Taxonomy" id="37734"/>
    <lineage>
        <taxon>Bacteria</taxon>
        <taxon>Bacillati</taxon>
        <taxon>Bacillota</taxon>
        <taxon>Bacilli</taxon>
        <taxon>Lactobacillales</taxon>
        <taxon>Enterococcaceae</taxon>
        <taxon>Enterococcus</taxon>
    </lineage>
</organism>
<feature type="transmembrane region" description="Helical" evidence="9">
    <location>
        <begin position="27"/>
        <end position="47"/>
    </location>
</feature>
<dbReference type="InterPro" id="IPR004501">
    <property type="entry name" value="PTS_EIIC_3"/>
</dbReference>
<dbReference type="GO" id="GO:0009401">
    <property type="term" value="P:phosphoenolpyruvate-dependent sugar phosphotransferase system"/>
    <property type="evidence" value="ECO:0007669"/>
    <property type="project" value="InterPro"/>
</dbReference>
<evidence type="ECO:0000256" key="3">
    <source>
        <dbReference type="ARBA" id="ARBA00022475"/>
    </source>
</evidence>
<dbReference type="NCBIfam" id="TIGR00410">
    <property type="entry name" value="lacE"/>
    <property type="match status" value="1"/>
</dbReference>
<evidence type="ECO:0000256" key="6">
    <source>
        <dbReference type="ARBA" id="ARBA00022989"/>
    </source>
</evidence>
<comment type="subcellular location">
    <subcellularLocation>
        <location evidence="1">Cell membrane</location>
        <topology evidence="1">Multi-pass membrane protein</topology>
    </subcellularLocation>
</comment>
<keyword evidence="4 8" id="KW-0762">Sugar transport</keyword>
<dbReference type="PIRSF" id="PIRSF006351">
    <property type="entry name" value="PTS_EIIC-Cellobiose"/>
    <property type="match status" value="1"/>
</dbReference>
<evidence type="ECO:0000256" key="8">
    <source>
        <dbReference type="PIRNR" id="PIRNR006351"/>
    </source>
</evidence>
<keyword evidence="6 9" id="KW-1133">Transmembrane helix</keyword>
<feature type="transmembrane region" description="Helical" evidence="9">
    <location>
        <begin position="176"/>
        <end position="197"/>
    </location>
</feature>
<feature type="transmembrane region" description="Helical" evidence="9">
    <location>
        <begin position="388"/>
        <end position="410"/>
    </location>
</feature>
<dbReference type="GO" id="GO:0008982">
    <property type="term" value="F:protein-N(PI)-phosphohistidine-sugar phosphotransferase activity"/>
    <property type="evidence" value="ECO:0007669"/>
    <property type="project" value="UniProtKB-UniRule"/>
</dbReference>
<keyword evidence="7 8" id="KW-0472">Membrane</keyword>
<dbReference type="PROSITE" id="PS51105">
    <property type="entry name" value="PTS_EIIC_TYPE_3"/>
    <property type="match status" value="1"/>
</dbReference>
<evidence type="ECO:0000256" key="4">
    <source>
        <dbReference type="ARBA" id="ARBA00022597"/>
    </source>
</evidence>
<gene>
    <name evidence="11" type="ORF">DW084_18205</name>
</gene>
<evidence type="ECO:0000256" key="1">
    <source>
        <dbReference type="ARBA" id="ARBA00004651"/>
    </source>
</evidence>
<feature type="transmembrane region" description="Helical" evidence="9">
    <location>
        <begin position="104"/>
        <end position="126"/>
    </location>
</feature>
<dbReference type="GO" id="GO:1901264">
    <property type="term" value="P:carbohydrate derivative transport"/>
    <property type="evidence" value="ECO:0007669"/>
    <property type="project" value="TreeGrafter"/>
</dbReference>
<evidence type="ECO:0000256" key="7">
    <source>
        <dbReference type="ARBA" id="ARBA00023136"/>
    </source>
</evidence>
<comment type="function">
    <text evidence="8">The phosphoenolpyruvate-dependent sugar phosphotransferase system (PTS), a major carbohydrate active -transport system, catalyzes the phosphorylation of incoming sugar substrates concomitant with their translocation across the cell membrane.</text>
</comment>
<feature type="transmembrane region" description="Helical" evidence="9">
    <location>
        <begin position="286"/>
        <end position="305"/>
    </location>
</feature>
<dbReference type="InterPro" id="IPR003352">
    <property type="entry name" value="PTS_EIIC"/>
</dbReference>
<evidence type="ECO:0000259" key="10">
    <source>
        <dbReference type="PROSITE" id="PS51105"/>
    </source>
</evidence>
<dbReference type="InterPro" id="IPR051088">
    <property type="entry name" value="PTS_Sugar-EIIC/EIIB"/>
</dbReference>
<keyword evidence="2 8" id="KW-0813">Transport</keyword>
<evidence type="ECO:0000256" key="9">
    <source>
        <dbReference type="SAM" id="Phobius"/>
    </source>
</evidence>
<feature type="transmembrane region" description="Helical" evidence="9">
    <location>
        <begin position="209"/>
        <end position="229"/>
    </location>
</feature>
<feature type="transmembrane region" description="Helical" evidence="9">
    <location>
        <begin position="344"/>
        <end position="367"/>
    </location>
</feature>
<accession>A0A415EJT0</accession>
<dbReference type="PANTHER" id="PTHR33989">
    <property type="match status" value="1"/>
</dbReference>